<dbReference type="AlphaFoldDB" id="A0A3N6MDE4"/>
<feature type="compositionally biased region" description="Low complexity" evidence="1">
    <location>
        <begin position="49"/>
        <end position="59"/>
    </location>
</feature>
<dbReference type="Proteomes" id="UP000282323">
    <property type="component" value="Unassembled WGS sequence"/>
</dbReference>
<dbReference type="SUPFAM" id="SSF55729">
    <property type="entry name" value="Acyl-CoA N-acyltransferases (Nat)"/>
    <property type="match status" value="1"/>
</dbReference>
<dbReference type="OrthoDB" id="194677at2157"/>
<dbReference type="PROSITE" id="PS51186">
    <property type="entry name" value="GNAT"/>
    <property type="match status" value="1"/>
</dbReference>
<feature type="domain" description="N-acetyltransferase" evidence="2">
    <location>
        <begin position="3"/>
        <end position="159"/>
    </location>
</feature>
<evidence type="ECO:0000313" key="4">
    <source>
        <dbReference type="Proteomes" id="UP000282323"/>
    </source>
</evidence>
<dbReference type="RefSeq" id="WP_124195711.1">
    <property type="nucleotide sequence ID" value="NZ_REGA01000008.1"/>
</dbReference>
<reference evidence="3 4" key="1">
    <citation type="submission" date="2018-10" db="EMBL/GenBank/DDBJ databases">
        <title>Natrarchaeobius chitinivorans gen. nov., sp. nov., and Natrarchaeobius haloalkaliphilus sp. nov., alkaliphilic, chitin-utilizing haloarchaea from hypersaline alkaline lakes.</title>
        <authorList>
            <person name="Sorokin D.Y."/>
            <person name="Elcheninov A.G."/>
            <person name="Kostrikina N.A."/>
            <person name="Bale N.J."/>
            <person name="Sinninghe Damste J.S."/>
            <person name="Khijniak T.V."/>
            <person name="Kublanov I.V."/>
            <person name="Toshchakov S.V."/>
        </authorList>
    </citation>
    <scope>NUCLEOTIDE SEQUENCE [LARGE SCALE GENOMIC DNA]</scope>
    <source>
        <strain evidence="3 4">AArcht4T</strain>
    </source>
</reference>
<dbReference type="Gene3D" id="3.40.630.30">
    <property type="match status" value="1"/>
</dbReference>
<organism evidence="3 4">
    <name type="scientific">Natrarchaeobius chitinivorans</name>
    <dbReference type="NCBI Taxonomy" id="1679083"/>
    <lineage>
        <taxon>Archaea</taxon>
        <taxon>Methanobacteriati</taxon>
        <taxon>Methanobacteriota</taxon>
        <taxon>Stenosarchaea group</taxon>
        <taxon>Halobacteria</taxon>
        <taxon>Halobacteriales</taxon>
        <taxon>Natrialbaceae</taxon>
        <taxon>Natrarchaeobius</taxon>
    </lineage>
</organism>
<evidence type="ECO:0000259" key="2">
    <source>
        <dbReference type="PROSITE" id="PS51186"/>
    </source>
</evidence>
<protein>
    <submittedName>
        <fullName evidence="3">N-acetyltransferase</fullName>
    </submittedName>
</protein>
<feature type="region of interest" description="Disordered" evidence="1">
    <location>
        <begin position="41"/>
        <end position="72"/>
    </location>
</feature>
<proteinExistence type="predicted"/>
<gene>
    <name evidence="3" type="ORF">EA473_11200</name>
</gene>
<evidence type="ECO:0000313" key="3">
    <source>
        <dbReference type="EMBL" id="RQG94640.1"/>
    </source>
</evidence>
<name>A0A3N6MDE4_NATCH</name>
<feature type="compositionally biased region" description="Polar residues" evidence="1">
    <location>
        <begin position="60"/>
        <end position="69"/>
    </location>
</feature>
<keyword evidence="3" id="KW-0808">Transferase</keyword>
<dbReference type="EMBL" id="REGA01000008">
    <property type="protein sequence ID" value="RQG94640.1"/>
    <property type="molecule type" value="Genomic_DNA"/>
</dbReference>
<comment type="caution">
    <text evidence="3">The sequence shown here is derived from an EMBL/GenBank/DDBJ whole genome shotgun (WGS) entry which is preliminary data.</text>
</comment>
<keyword evidence="4" id="KW-1185">Reference proteome</keyword>
<dbReference type="InterPro" id="IPR016181">
    <property type="entry name" value="Acyl_CoA_acyltransferase"/>
</dbReference>
<dbReference type="InterPro" id="IPR000182">
    <property type="entry name" value="GNAT_dom"/>
</dbReference>
<evidence type="ECO:0000256" key="1">
    <source>
        <dbReference type="SAM" id="MobiDB-lite"/>
    </source>
</evidence>
<dbReference type="CDD" id="cd04301">
    <property type="entry name" value="NAT_SF"/>
    <property type="match status" value="1"/>
</dbReference>
<accession>A0A3N6MDE4</accession>
<dbReference type="GO" id="GO:0016747">
    <property type="term" value="F:acyltransferase activity, transferring groups other than amino-acyl groups"/>
    <property type="evidence" value="ECO:0007669"/>
    <property type="project" value="InterPro"/>
</dbReference>
<dbReference type="Pfam" id="PF13508">
    <property type="entry name" value="Acetyltransf_7"/>
    <property type="match status" value="1"/>
</dbReference>
<sequence length="161" mass="17606">MSPYVRTATDDDALEVRRILDAAMLEPGDIEGRIAADDVLVAGDRRGRSTTSERSSSGSQPTGGPNSAGGSERILGALVLEPVVEETGAHVSAVGVRRRHRNRGIGRALVERALEREGRLTVRFDDRVRPFYESLGFSIEPIDDRRHHGVAVETGRTYEQD</sequence>